<sequence>MSRTSSLYAEVWRNNQWEPTPAPKWSKGKQIPVCYLRPGTPYELYAALVGYSHRAIYHFAHTEEIVPLSKPRGFPKDMNAVYKEYFEDDGWLTRPNSYLTWFMVQEVIDYDWDRKFPLCTGYVKSQYAHLFCSSASFPDALPDDEPVYVRKKEGYTEISWVESYREFVGCVDWFIEELLKLGNPEEVRIIFWLE</sequence>
<evidence type="ECO:0000313" key="2">
    <source>
        <dbReference type="Proteomes" id="UP000010478"/>
    </source>
</evidence>
<dbReference type="KEGG" id="oni:Osc7112_2294"/>
<dbReference type="RefSeq" id="WP_015176046.1">
    <property type="nucleotide sequence ID" value="NC_019729.1"/>
</dbReference>
<dbReference type="EMBL" id="CP003614">
    <property type="protein sequence ID" value="AFZ06746.1"/>
    <property type="molecule type" value="Genomic_DNA"/>
</dbReference>
<organism evidence="1 2">
    <name type="scientific">Phormidium nigroviride PCC 7112</name>
    <dbReference type="NCBI Taxonomy" id="179408"/>
    <lineage>
        <taxon>Bacteria</taxon>
        <taxon>Bacillati</taxon>
        <taxon>Cyanobacteriota</taxon>
        <taxon>Cyanophyceae</taxon>
        <taxon>Oscillatoriophycideae</taxon>
        <taxon>Oscillatoriales</taxon>
        <taxon>Oscillatoriaceae</taxon>
        <taxon>Phormidium</taxon>
    </lineage>
</organism>
<protein>
    <submittedName>
        <fullName evidence="1">Uncharacterized protein</fullName>
    </submittedName>
</protein>
<dbReference type="AlphaFoldDB" id="K9VFL8"/>
<evidence type="ECO:0000313" key="1">
    <source>
        <dbReference type="EMBL" id="AFZ06746.1"/>
    </source>
</evidence>
<dbReference type="eggNOG" id="ENOG5033JGF">
    <property type="taxonomic scope" value="Bacteria"/>
</dbReference>
<proteinExistence type="predicted"/>
<dbReference type="Proteomes" id="UP000010478">
    <property type="component" value="Chromosome"/>
</dbReference>
<name>K9VFL8_9CYAN</name>
<dbReference type="STRING" id="179408.Osc7112_2294"/>
<gene>
    <name evidence="1" type="ORF">Osc7112_2294</name>
</gene>
<dbReference type="HOGENOM" id="CLU_1401257_0_0_3"/>
<keyword evidence="2" id="KW-1185">Reference proteome</keyword>
<reference evidence="1 2" key="1">
    <citation type="submission" date="2012-05" db="EMBL/GenBank/DDBJ databases">
        <title>Finished chromosome of genome of Oscillatoria sp. PCC 7112.</title>
        <authorList>
            <consortium name="US DOE Joint Genome Institute"/>
            <person name="Gugger M."/>
            <person name="Coursin T."/>
            <person name="Rippka R."/>
            <person name="Tandeau De Marsac N."/>
            <person name="Huntemann M."/>
            <person name="Wei C.-L."/>
            <person name="Han J."/>
            <person name="Detter J.C."/>
            <person name="Han C."/>
            <person name="Tapia R."/>
            <person name="Davenport K."/>
            <person name="Daligault H."/>
            <person name="Erkkila T."/>
            <person name="Gu W."/>
            <person name="Munk A.C.C."/>
            <person name="Teshima H."/>
            <person name="Xu Y."/>
            <person name="Chain P."/>
            <person name="Chen A."/>
            <person name="Krypides N."/>
            <person name="Mavromatis K."/>
            <person name="Markowitz V."/>
            <person name="Szeto E."/>
            <person name="Ivanova N."/>
            <person name="Mikhailova N."/>
            <person name="Ovchinnikova G."/>
            <person name="Pagani I."/>
            <person name="Pati A."/>
            <person name="Goodwin L."/>
            <person name="Peters L."/>
            <person name="Pitluck S."/>
            <person name="Woyke T."/>
            <person name="Kerfeld C."/>
        </authorList>
    </citation>
    <scope>NUCLEOTIDE SEQUENCE [LARGE SCALE GENOMIC DNA]</scope>
    <source>
        <strain evidence="1 2">PCC 7112</strain>
    </source>
</reference>
<accession>K9VFL8</accession>